<sequence>MLRGVPARVEKDEQRGGSEVPSLPAARSSFPVFIFPPSLEFYADDQASHKQVLTLYNPFPYVLRYKVLSTAPLHYTVVDTEGLVKPNSCIDIVIRHRDVRARHYGTTDKFRVEVWEEGGPKGAAGRKEILATLHPSKPEQREKGPQEPPPWNPPSHMFSVRHGEFITIQRHVLYYSRFPRPLSPGLFTLYVLMGLASLVVLMLPLHGDPRSLLHEHLHVSVIQKLVAAYVLGTERVNALRGLLCVTWEAIGSCGGKHYRGPNVW</sequence>
<evidence type="ECO:0000256" key="1">
    <source>
        <dbReference type="ARBA" id="ARBA00004141"/>
    </source>
</evidence>
<dbReference type="OrthoDB" id="10022288at2759"/>
<evidence type="ECO:0000256" key="5">
    <source>
        <dbReference type="ARBA" id="ARBA00070425"/>
    </source>
</evidence>
<dbReference type="Proteomes" id="UP000694569">
    <property type="component" value="Unplaced"/>
</dbReference>
<evidence type="ECO:0000256" key="3">
    <source>
        <dbReference type="ARBA" id="ARBA00022989"/>
    </source>
</evidence>
<dbReference type="InterPro" id="IPR039283">
    <property type="entry name" value="MOSPD1/3"/>
</dbReference>
<dbReference type="Ensembl" id="ENSLLET00000001030.1">
    <property type="protein sequence ID" value="ENSLLEP00000000987.1"/>
    <property type="gene ID" value="ENSLLEG00000000604.1"/>
</dbReference>
<reference evidence="9" key="2">
    <citation type="submission" date="2025-09" db="UniProtKB">
        <authorList>
            <consortium name="Ensembl"/>
        </authorList>
    </citation>
    <scope>IDENTIFICATION</scope>
</reference>
<dbReference type="GeneTree" id="ENSGT00940000155266"/>
<dbReference type="InterPro" id="IPR013783">
    <property type="entry name" value="Ig-like_fold"/>
</dbReference>
<dbReference type="PANTHER" id="PTHR34441">
    <property type="entry name" value="MOTILE SPERM DOMAIN-CONTAINING PROTEIN 1"/>
    <property type="match status" value="1"/>
</dbReference>
<reference evidence="9" key="1">
    <citation type="submission" date="2025-08" db="UniProtKB">
        <authorList>
            <consortium name="Ensembl"/>
        </authorList>
    </citation>
    <scope>IDENTIFICATION</scope>
</reference>
<keyword evidence="3 7" id="KW-1133">Transmembrane helix</keyword>
<feature type="domain" description="MSP" evidence="8">
    <location>
        <begin position="32"/>
        <end position="117"/>
    </location>
</feature>
<evidence type="ECO:0000256" key="6">
    <source>
        <dbReference type="SAM" id="MobiDB-lite"/>
    </source>
</evidence>
<dbReference type="Pfam" id="PF00635">
    <property type="entry name" value="Motile_Sperm"/>
    <property type="match status" value="1"/>
</dbReference>
<evidence type="ECO:0000313" key="9">
    <source>
        <dbReference type="Ensembl" id="ENSLLEP00000000987.1"/>
    </source>
</evidence>
<dbReference type="SUPFAM" id="SSF49354">
    <property type="entry name" value="PapD-like"/>
    <property type="match status" value="1"/>
</dbReference>
<evidence type="ECO:0000256" key="4">
    <source>
        <dbReference type="ARBA" id="ARBA00023136"/>
    </source>
</evidence>
<feature type="region of interest" description="Disordered" evidence="6">
    <location>
        <begin position="1"/>
        <end position="23"/>
    </location>
</feature>
<dbReference type="GO" id="GO:0016020">
    <property type="term" value="C:membrane"/>
    <property type="evidence" value="ECO:0007669"/>
    <property type="project" value="UniProtKB-SubCell"/>
</dbReference>
<comment type="subcellular location">
    <subcellularLocation>
        <location evidence="1">Membrane</location>
        <topology evidence="1">Multi-pass membrane protein</topology>
    </subcellularLocation>
</comment>
<keyword evidence="4 7" id="KW-0472">Membrane</keyword>
<accession>A0A8C5LLH0</accession>
<protein>
    <recommendedName>
        <fullName evidence="5">Motile sperm domain-containing protein 3</fullName>
    </recommendedName>
</protein>
<feature type="compositionally biased region" description="Basic and acidic residues" evidence="6">
    <location>
        <begin position="136"/>
        <end position="145"/>
    </location>
</feature>
<dbReference type="InterPro" id="IPR008962">
    <property type="entry name" value="PapD-like_sf"/>
</dbReference>
<keyword evidence="2 7" id="KW-0812">Transmembrane</keyword>
<dbReference type="InterPro" id="IPR000535">
    <property type="entry name" value="MSP_dom"/>
</dbReference>
<name>A0A8C5LLH0_9ANUR</name>
<dbReference type="PANTHER" id="PTHR34441:SF4">
    <property type="entry name" value="MOTILE SPERM DOMAIN-CONTAINING PROTEIN 3"/>
    <property type="match status" value="1"/>
</dbReference>
<evidence type="ECO:0000256" key="2">
    <source>
        <dbReference type="ARBA" id="ARBA00022692"/>
    </source>
</evidence>
<keyword evidence="10" id="KW-1185">Reference proteome</keyword>
<evidence type="ECO:0000256" key="7">
    <source>
        <dbReference type="SAM" id="Phobius"/>
    </source>
</evidence>
<feature type="transmembrane region" description="Helical" evidence="7">
    <location>
        <begin position="186"/>
        <end position="205"/>
    </location>
</feature>
<dbReference type="AlphaFoldDB" id="A0A8C5LLH0"/>
<feature type="region of interest" description="Disordered" evidence="6">
    <location>
        <begin position="133"/>
        <end position="154"/>
    </location>
</feature>
<dbReference type="Gene3D" id="2.60.40.10">
    <property type="entry name" value="Immunoglobulins"/>
    <property type="match status" value="1"/>
</dbReference>
<dbReference type="GO" id="GO:0005737">
    <property type="term" value="C:cytoplasm"/>
    <property type="evidence" value="ECO:0007669"/>
    <property type="project" value="TreeGrafter"/>
</dbReference>
<organism evidence="9 10">
    <name type="scientific">Leptobrachium leishanense</name>
    <name type="common">Leishan spiny toad</name>
    <dbReference type="NCBI Taxonomy" id="445787"/>
    <lineage>
        <taxon>Eukaryota</taxon>
        <taxon>Metazoa</taxon>
        <taxon>Chordata</taxon>
        <taxon>Craniata</taxon>
        <taxon>Vertebrata</taxon>
        <taxon>Euteleostomi</taxon>
        <taxon>Amphibia</taxon>
        <taxon>Batrachia</taxon>
        <taxon>Anura</taxon>
        <taxon>Pelobatoidea</taxon>
        <taxon>Megophryidae</taxon>
        <taxon>Leptobrachium</taxon>
    </lineage>
</organism>
<evidence type="ECO:0000259" key="8">
    <source>
        <dbReference type="Pfam" id="PF00635"/>
    </source>
</evidence>
<evidence type="ECO:0000313" key="10">
    <source>
        <dbReference type="Proteomes" id="UP000694569"/>
    </source>
</evidence>
<dbReference type="FunFam" id="2.60.40.10:FF:000676">
    <property type="entry name" value="motile sperm domain-containing protein 3"/>
    <property type="match status" value="1"/>
</dbReference>
<proteinExistence type="predicted"/>